<dbReference type="GeneTree" id="ENSGT00940000163847"/>
<evidence type="ECO:0000256" key="1">
    <source>
        <dbReference type="ARBA" id="ARBA00022859"/>
    </source>
</evidence>
<dbReference type="PANTHER" id="PTHR23266">
    <property type="entry name" value="IMMUNOGLOBULIN HEAVY CHAIN"/>
    <property type="match status" value="1"/>
</dbReference>
<name>A0A8C3IF12_CHRPI</name>
<dbReference type="InterPro" id="IPR013106">
    <property type="entry name" value="Ig_V-set"/>
</dbReference>
<proteinExistence type="predicted"/>
<protein>
    <recommendedName>
        <fullName evidence="4">Immunoglobulin V-set domain-containing protein</fullName>
    </recommendedName>
</protein>
<keyword evidence="1" id="KW-0391">Immunity</keyword>
<dbReference type="InterPro" id="IPR050199">
    <property type="entry name" value="IgHV"/>
</dbReference>
<dbReference type="InterPro" id="IPR013783">
    <property type="entry name" value="Ig-like_fold"/>
</dbReference>
<feature type="domain" description="Immunoglobulin V-set" evidence="4">
    <location>
        <begin position="35"/>
        <end position="112"/>
    </location>
</feature>
<keyword evidence="3" id="KW-1280">Immunoglobulin</keyword>
<dbReference type="Ensembl" id="ENSCPBT00000037577.1">
    <property type="protein sequence ID" value="ENSCPBP00000031934.1"/>
    <property type="gene ID" value="ENSCPBG00000022431.1"/>
</dbReference>
<dbReference type="FunFam" id="2.60.40.10:FF:001594">
    <property type="entry name" value="Immunoglobulin heavy variable 9-4"/>
    <property type="match status" value="1"/>
</dbReference>
<keyword evidence="6" id="KW-1185">Reference proteome</keyword>
<dbReference type="InterPro" id="IPR036179">
    <property type="entry name" value="Ig-like_dom_sf"/>
</dbReference>
<dbReference type="Pfam" id="PF07686">
    <property type="entry name" value="V-set"/>
    <property type="match status" value="1"/>
</dbReference>
<evidence type="ECO:0000256" key="2">
    <source>
        <dbReference type="ARBA" id="ARBA00023130"/>
    </source>
</evidence>
<evidence type="ECO:0000259" key="4">
    <source>
        <dbReference type="SMART" id="SM00406"/>
    </source>
</evidence>
<organism evidence="5 6">
    <name type="scientific">Chrysemys picta bellii</name>
    <name type="common">Western painted turtle</name>
    <name type="synonym">Emys bellii</name>
    <dbReference type="NCBI Taxonomy" id="8478"/>
    <lineage>
        <taxon>Eukaryota</taxon>
        <taxon>Metazoa</taxon>
        <taxon>Chordata</taxon>
        <taxon>Craniata</taxon>
        <taxon>Vertebrata</taxon>
        <taxon>Euteleostomi</taxon>
        <taxon>Archelosauria</taxon>
        <taxon>Testudinata</taxon>
        <taxon>Testudines</taxon>
        <taxon>Cryptodira</taxon>
        <taxon>Durocryptodira</taxon>
        <taxon>Testudinoidea</taxon>
        <taxon>Emydidae</taxon>
        <taxon>Chrysemys</taxon>
    </lineage>
</organism>
<evidence type="ECO:0000256" key="3">
    <source>
        <dbReference type="ARBA" id="ARBA00043265"/>
    </source>
</evidence>
<dbReference type="Gene3D" id="2.60.40.10">
    <property type="entry name" value="Immunoglobulins"/>
    <property type="match status" value="1"/>
</dbReference>
<reference evidence="5" key="1">
    <citation type="submission" date="2025-08" db="UniProtKB">
        <authorList>
            <consortium name="Ensembl"/>
        </authorList>
    </citation>
    <scope>IDENTIFICATION</scope>
</reference>
<dbReference type="AlphaFoldDB" id="A0A8C3IF12"/>
<dbReference type="GO" id="GO:0005576">
    <property type="term" value="C:extracellular region"/>
    <property type="evidence" value="ECO:0007669"/>
    <property type="project" value="UniProtKB-ARBA"/>
</dbReference>
<sequence length="203" mass="22415">MNLTSNLPFFISPPGAHSQVLLTQSGTAVKKAGESHRLQRAGSGVSSMGNMFWIRQTPGKGLEGLIYYYSPSDNSYSPAIQGRFTASKDSSNFYLHMDSLKPEDTAVYYCARDTARGNLLRVIQEPAAGRSMNALSGRGQQLHREQREDLTGSFHAVSYNDGNWDQSEKVFPSTGIFRLANVYKPPSISWNQQVLPSLLHPSV</sequence>
<dbReference type="SMART" id="SM00406">
    <property type="entry name" value="IGv"/>
    <property type="match status" value="1"/>
</dbReference>
<keyword evidence="2" id="KW-1064">Adaptive immunity</keyword>
<dbReference type="Proteomes" id="UP000694380">
    <property type="component" value="Unplaced"/>
</dbReference>
<reference evidence="5" key="2">
    <citation type="submission" date="2025-09" db="UniProtKB">
        <authorList>
            <consortium name="Ensembl"/>
        </authorList>
    </citation>
    <scope>IDENTIFICATION</scope>
</reference>
<dbReference type="GO" id="GO:0002250">
    <property type="term" value="P:adaptive immune response"/>
    <property type="evidence" value="ECO:0007669"/>
    <property type="project" value="UniProtKB-KW"/>
</dbReference>
<evidence type="ECO:0000313" key="5">
    <source>
        <dbReference type="Ensembl" id="ENSCPBP00000031934.1"/>
    </source>
</evidence>
<dbReference type="GO" id="GO:0019814">
    <property type="term" value="C:immunoglobulin complex"/>
    <property type="evidence" value="ECO:0007669"/>
    <property type="project" value="UniProtKB-KW"/>
</dbReference>
<accession>A0A8C3IF12</accession>
<dbReference type="SUPFAM" id="SSF48726">
    <property type="entry name" value="Immunoglobulin"/>
    <property type="match status" value="1"/>
</dbReference>
<evidence type="ECO:0000313" key="6">
    <source>
        <dbReference type="Proteomes" id="UP000694380"/>
    </source>
</evidence>